<evidence type="ECO:0000256" key="9">
    <source>
        <dbReference type="ARBA" id="ARBA00023065"/>
    </source>
</evidence>
<evidence type="ECO:0000256" key="13">
    <source>
        <dbReference type="RuleBase" id="RU000483"/>
    </source>
</evidence>
<dbReference type="PANTHER" id="PTHR42823:SF3">
    <property type="entry name" value="ATP SYNTHASE SUBUNIT A, CHLOROPLASTIC"/>
    <property type="match status" value="1"/>
</dbReference>
<keyword evidence="9 12" id="KW-0406">Ion transport</keyword>
<feature type="transmembrane region" description="Helical" evidence="12">
    <location>
        <begin position="111"/>
        <end position="129"/>
    </location>
</feature>
<dbReference type="Pfam" id="PF00119">
    <property type="entry name" value="ATP-synt_A"/>
    <property type="match status" value="1"/>
</dbReference>
<dbReference type="InterPro" id="IPR023011">
    <property type="entry name" value="ATP_synth_F0_asu_AS"/>
</dbReference>
<evidence type="ECO:0000256" key="5">
    <source>
        <dbReference type="ARBA" id="ARBA00022547"/>
    </source>
</evidence>
<keyword evidence="8 12" id="KW-1133">Transmembrane helix</keyword>
<feature type="transmembrane region" description="Helical" evidence="12">
    <location>
        <begin position="203"/>
        <end position="225"/>
    </location>
</feature>
<dbReference type="PROSITE" id="PS00449">
    <property type="entry name" value="ATPASE_A"/>
    <property type="match status" value="1"/>
</dbReference>
<keyword evidence="3 12" id="KW-0813">Transport</keyword>
<evidence type="ECO:0000256" key="6">
    <source>
        <dbReference type="ARBA" id="ARBA00022692"/>
    </source>
</evidence>
<feature type="transmembrane region" description="Helical" evidence="12">
    <location>
        <begin position="141"/>
        <end position="163"/>
    </location>
</feature>
<keyword evidence="11 12" id="KW-0066">ATP synthesis</keyword>
<gene>
    <name evidence="12 14" type="primary">atpB</name>
    <name evidence="14" type="ORF">CSA25_02655</name>
</gene>
<protein>
    <recommendedName>
        <fullName evidence="12 13">ATP synthase subunit a</fullName>
    </recommendedName>
    <alternativeName>
        <fullName evidence="12">ATP synthase F0 sector subunit a</fullName>
    </alternativeName>
    <alternativeName>
        <fullName evidence="12">F-ATPase subunit 6</fullName>
    </alternativeName>
</protein>
<evidence type="ECO:0000256" key="4">
    <source>
        <dbReference type="ARBA" id="ARBA00022475"/>
    </source>
</evidence>
<comment type="subcellular location">
    <subcellularLocation>
        <location evidence="12 13">Cell membrane</location>
        <topology evidence="12 13">Multi-pass membrane protein</topology>
    </subcellularLocation>
    <subcellularLocation>
        <location evidence="1">Membrane</location>
        <topology evidence="1">Multi-pass membrane protein</topology>
    </subcellularLocation>
</comment>
<dbReference type="GO" id="GO:0042777">
    <property type="term" value="P:proton motive force-driven plasma membrane ATP synthesis"/>
    <property type="evidence" value="ECO:0007669"/>
    <property type="project" value="TreeGrafter"/>
</dbReference>
<evidence type="ECO:0000256" key="10">
    <source>
        <dbReference type="ARBA" id="ARBA00023136"/>
    </source>
</evidence>
<organism evidence="14 15">
    <name type="scientific">Desulfobacter postgatei</name>
    <dbReference type="NCBI Taxonomy" id="2293"/>
    <lineage>
        <taxon>Bacteria</taxon>
        <taxon>Pseudomonadati</taxon>
        <taxon>Thermodesulfobacteriota</taxon>
        <taxon>Desulfobacteria</taxon>
        <taxon>Desulfobacterales</taxon>
        <taxon>Desulfobacteraceae</taxon>
        <taxon>Desulfobacter</taxon>
    </lineage>
</organism>
<comment type="similarity">
    <text evidence="2 12 13">Belongs to the ATPase A chain family.</text>
</comment>
<feature type="transmembrane region" description="Helical" evidence="12">
    <location>
        <begin position="31"/>
        <end position="51"/>
    </location>
</feature>
<feature type="transmembrane region" description="Helical" evidence="12">
    <location>
        <begin position="175"/>
        <end position="196"/>
    </location>
</feature>
<dbReference type="Proteomes" id="UP000231203">
    <property type="component" value="Unassembled WGS sequence"/>
</dbReference>
<keyword evidence="6 12" id="KW-0812">Transmembrane</keyword>
<evidence type="ECO:0000256" key="1">
    <source>
        <dbReference type="ARBA" id="ARBA00004141"/>
    </source>
</evidence>
<dbReference type="EMBL" id="PDTI01000024">
    <property type="protein sequence ID" value="PIE62969.1"/>
    <property type="molecule type" value="Genomic_DNA"/>
</dbReference>
<name>A0A2G6MTN2_9BACT</name>
<sequence>MEHPYLFLTSLFSSFGLEEWAGAHPHVTYMWFAMIILVILGLIGGKSVALVPKTAQNFFEVIISGLEEFMVDITGEEGRDSYPLLLTVFLFVLLGNLFGLIPGFYPPTASINTTVALAIIVVAWSHVIGIKKHGAKYIKHFLGPVPLLMPLFFIIEIIGHLARVLSLTLRLFGNMMGHELVVGILLMLAGPFLVPLPIMAMGILVSLIQAIVFFLLPTMYIAGAIEEAH</sequence>
<evidence type="ECO:0000313" key="14">
    <source>
        <dbReference type="EMBL" id="PIE62969.1"/>
    </source>
</evidence>
<dbReference type="GO" id="GO:0005886">
    <property type="term" value="C:plasma membrane"/>
    <property type="evidence" value="ECO:0007669"/>
    <property type="project" value="UniProtKB-SubCell"/>
</dbReference>
<keyword evidence="4 12" id="KW-1003">Cell membrane</keyword>
<comment type="function">
    <text evidence="12 13">Key component of the proton channel; it plays a direct role in the translocation of protons across the membrane.</text>
</comment>
<feature type="transmembrane region" description="Helical" evidence="12">
    <location>
        <begin position="84"/>
        <end position="105"/>
    </location>
</feature>
<keyword evidence="5 12" id="KW-0138">CF(0)</keyword>
<evidence type="ECO:0000313" key="15">
    <source>
        <dbReference type="Proteomes" id="UP000231203"/>
    </source>
</evidence>
<dbReference type="SUPFAM" id="SSF81336">
    <property type="entry name" value="F1F0 ATP synthase subunit A"/>
    <property type="match status" value="1"/>
</dbReference>
<dbReference type="CDD" id="cd00310">
    <property type="entry name" value="ATP-synt_Fo_a_6"/>
    <property type="match status" value="1"/>
</dbReference>
<evidence type="ECO:0000256" key="11">
    <source>
        <dbReference type="ARBA" id="ARBA00023310"/>
    </source>
</evidence>
<keyword evidence="7 12" id="KW-0375">Hydrogen ion transport</keyword>
<evidence type="ECO:0000256" key="12">
    <source>
        <dbReference type="HAMAP-Rule" id="MF_01393"/>
    </source>
</evidence>
<dbReference type="GO" id="GO:0046933">
    <property type="term" value="F:proton-transporting ATP synthase activity, rotational mechanism"/>
    <property type="evidence" value="ECO:0007669"/>
    <property type="project" value="UniProtKB-UniRule"/>
</dbReference>
<dbReference type="InterPro" id="IPR000568">
    <property type="entry name" value="ATP_synth_F0_asu"/>
</dbReference>
<dbReference type="PANTHER" id="PTHR42823">
    <property type="entry name" value="ATP SYNTHASE SUBUNIT A, CHLOROPLASTIC"/>
    <property type="match status" value="1"/>
</dbReference>
<accession>A0A2G6MTN2</accession>
<evidence type="ECO:0000256" key="8">
    <source>
        <dbReference type="ARBA" id="ARBA00022989"/>
    </source>
</evidence>
<evidence type="ECO:0000256" key="7">
    <source>
        <dbReference type="ARBA" id="ARBA00022781"/>
    </source>
</evidence>
<dbReference type="Gene3D" id="1.20.120.220">
    <property type="entry name" value="ATP synthase, F0 complex, subunit A"/>
    <property type="match status" value="1"/>
</dbReference>
<evidence type="ECO:0000256" key="3">
    <source>
        <dbReference type="ARBA" id="ARBA00022448"/>
    </source>
</evidence>
<dbReference type="InterPro" id="IPR045082">
    <property type="entry name" value="ATP_syn_F0_a_bact/chloroplast"/>
</dbReference>
<dbReference type="HAMAP" id="MF_01393">
    <property type="entry name" value="ATP_synth_a_bact"/>
    <property type="match status" value="1"/>
</dbReference>
<proteinExistence type="inferred from homology"/>
<reference evidence="14 15" key="1">
    <citation type="submission" date="2017-10" db="EMBL/GenBank/DDBJ databases">
        <title>Novel microbial diversity and functional potential in the marine mammal oral microbiome.</title>
        <authorList>
            <person name="Dudek N.K."/>
            <person name="Sun C.L."/>
            <person name="Burstein D."/>
            <person name="Kantor R.S."/>
            <person name="Aliaga Goltsman D.S."/>
            <person name="Bik E.M."/>
            <person name="Thomas B.C."/>
            <person name="Banfield J.F."/>
            <person name="Relman D.A."/>
        </authorList>
    </citation>
    <scope>NUCLEOTIDE SEQUENCE [LARGE SCALE GENOMIC DNA]</scope>
    <source>
        <strain evidence="14">DOLJORAL78_47_202</strain>
    </source>
</reference>
<dbReference type="GO" id="GO:0045259">
    <property type="term" value="C:proton-transporting ATP synthase complex"/>
    <property type="evidence" value="ECO:0007669"/>
    <property type="project" value="UniProtKB-KW"/>
</dbReference>
<evidence type="ECO:0000256" key="2">
    <source>
        <dbReference type="ARBA" id="ARBA00006810"/>
    </source>
</evidence>
<dbReference type="NCBIfam" id="TIGR01131">
    <property type="entry name" value="ATP_synt_6_or_A"/>
    <property type="match status" value="1"/>
</dbReference>
<dbReference type="InterPro" id="IPR035908">
    <property type="entry name" value="F0_ATP_A_sf"/>
</dbReference>
<keyword evidence="10 12" id="KW-0472">Membrane</keyword>
<dbReference type="PRINTS" id="PR00123">
    <property type="entry name" value="ATPASEA"/>
</dbReference>
<dbReference type="AlphaFoldDB" id="A0A2G6MTN2"/>
<comment type="caution">
    <text evidence="14">The sequence shown here is derived from an EMBL/GenBank/DDBJ whole genome shotgun (WGS) entry which is preliminary data.</text>
</comment>